<accession>A0A378YLU3</accession>
<dbReference type="EMBL" id="UGRY01000002">
    <property type="protein sequence ID" value="SUA77540.1"/>
    <property type="molecule type" value="Genomic_DNA"/>
</dbReference>
<sequence>MNVDLSEAEWFKSSHSSAQGECVEVALLAGGAVGVRDSKNATGSALVFMPSAWDAFVTGVQTGEFDAG</sequence>
<dbReference type="AlphaFoldDB" id="A0A378YLU3"/>
<evidence type="ECO:0000313" key="2">
    <source>
        <dbReference type="EMBL" id="SUA77540.1"/>
    </source>
</evidence>
<feature type="domain" description="DUF397" evidence="1">
    <location>
        <begin position="8"/>
        <end position="61"/>
    </location>
</feature>
<keyword evidence="3" id="KW-1185">Reference proteome</keyword>
<name>A0A378YLU3_9NOCA</name>
<dbReference type="OrthoDB" id="4299240at2"/>
<evidence type="ECO:0000313" key="3">
    <source>
        <dbReference type="Proteomes" id="UP000255467"/>
    </source>
</evidence>
<protein>
    <submittedName>
        <fullName evidence="2">Domain of uncharacterized function (DUF397)</fullName>
    </submittedName>
</protein>
<gene>
    <name evidence="2" type="ORF">NCTC1934_03074</name>
</gene>
<reference evidence="2 3" key="1">
    <citation type="submission" date="2018-06" db="EMBL/GenBank/DDBJ databases">
        <authorList>
            <consortium name="Pathogen Informatics"/>
            <person name="Doyle S."/>
        </authorList>
    </citation>
    <scope>NUCLEOTIDE SEQUENCE [LARGE SCALE GENOMIC DNA]</scope>
    <source>
        <strain evidence="2 3">NCTC1934</strain>
    </source>
</reference>
<dbReference type="RefSeq" id="WP_081592899.1">
    <property type="nucleotide sequence ID" value="NZ_JADLRH010000012.1"/>
</dbReference>
<organism evidence="2 3">
    <name type="scientific">Nocardia otitidiscaviarum</name>
    <dbReference type="NCBI Taxonomy" id="1823"/>
    <lineage>
        <taxon>Bacteria</taxon>
        <taxon>Bacillati</taxon>
        <taxon>Actinomycetota</taxon>
        <taxon>Actinomycetes</taxon>
        <taxon>Mycobacteriales</taxon>
        <taxon>Nocardiaceae</taxon>
        <taxon>Nocardia</taxon>
    </lineage>
</organism>
<proteinExistence type="predicted"/>
<evidence type="ECO:0000259" key="1">
    <source>
        <dbReference type="Pfam" id="PF04149"/>
    </source>
</evidence>
<dbReference type="Proteomes" id="UP000255467">
    <property type="component" value="Unassembled WGS sequence"/>
</dbReference>
<dbReference type="Pfam" id="PF04149">
    <property type="entry name" value="DUF397"/>
    <property type="match status" value="1"/>
</dbReference>
<dbReference type="InterPro" id="IPR007278">
    <property type="entry name" value="DUF397"/>
</dbReference>